<reference evidence="2 3" key="1">
    <citation type="submission" date="2018-08" db="EMBL/GenBank/DDBJ databases">
        <title>A genome reference for cultivated species of the human gut microbiota.</title>
        <authorList>
            <person name="Zou Y."/>
            <person name="Xue W."/>
            <person name="Luo G."/>
        </authorList>
    </citation>
    <scope>NUCLEOTIDE SEQUENCE [LARGE SCALE GENOMIC DNA]</scope>
    <source>
        <strain evidence="2 3">AM50-15</strain>
    </source>
</reference>
<dbReference type="Proteomes" id="UP000285173">
    <property type="component" value="Unassembled WGS sequence"/>
</dbReference>
<organism evidence="2 3">
    <name type="scientific">Parabacteroides merdae</name>
    <dbReference type="NCBI Taxonomy" id="46503"/>
    <lineage>
        <taxon>Bacteria</taxon>
        <taxon>Pseudomonadati</taxon>
        <taxon>Bacteroidota</taxon>
        <taxon>Bacteroidia</taxon>
        <taxon>Bacteroidales</taxon>
        <taxon>Tannerellaceae</taxon>
        <taxon>Parabacteroides</taxon>
    </lineage>
</organism>
<evidence type="ECO:0000313" key="3">
    <source>
        <dbReference type="Proteomes" id="UP000285173"/>
    </source>
</evidence>
<sequence>MGTAFTREELMSDTLWHIREDLQEQRAILQRLGYPYLKWLQKQGLLFRTRKEARDLCNSIRGFLGMQKITTPCEELDMSLLSKEKQKDNTQLSPRKFPCSASLPADRNQTNADCDTLQVHISRTHDDHTSLDFQVNLIRKK</sequence>
<evidence type="ECO:0000256" key="1">
    <source>
        <dbReference type="SAM" id="MobiDB-lite"/>
    </source>
</evidence>
<accession>A0A413NKM2</accession>
<dbReference type="AlphaFoldDB" id="A0A413NKM2"/>
<feature type="region of interest" description="Disordered" evidence="1">
    <location>
        <begin position="84"/>
        <end position="104"/>
    </location>
</feature>
<proteinExistence type="predicted"/>
<protein>
    <submittedName>
        <fullName evidence="2">Uncharacterized protein</fullName>
    </submittedName>
</protein>
<comment type="caution">
    <text evidence="2">The sequence shown here is derived from an EMBL/GenBank/DDBJ whole genome shotgun (WGS) entry which is preliminary data.</text>
</comment>
<name>A0A413NKM2_9BACT</name>
<evidence type="ECO:0000313" key="2">
    <source>
        <dbReference type="EMBL" id="RGZ49099.1"/>
    </source>
</evidence>
<gene>
    <name evidence="2" type="ORF">DW986_07035</name>
</gene>
<dbReference type="EMBL" id="QSEF01000008">
    <property type="protein sequence ID" value="RGZ49099.1"/>
    <property type="molecule type" value="Genomic_DNA"/>
</dbReference>